<keyword evidence="3" id="KW-0677">Repeat</keyword>
<feature type="domain" description="Cadherin" evidence="9">
    <location>
        <begin position="388"/>
        <end position="504"/>
    </location>
</feature>
<evidence type="ECO:0000256" key="8">
    <source>
        <dbReference type="PROSITE-ProRule" id="PRU00043"/>
    </source>
</evidence>
<evidence type="ECO:0000256" key="1">
    <source>
        <dbReference type="ARBA" id="ARBA00004370"/>
    </source>
</evidence>
<comment type="subcellular location">
    <subcellularLocation>
        <location evidence="1">Membrane</location>
    </subcellularLocation>
</comment>
<gene>
    <name evidence="10" type="ORF">PR048_004092</name>
</gene>
<sequence>MPEVVQGYSDNVRKYIHKATQDQAWEGFKNEFRDQNAWIRSSVQCGGRKISDTSCDSSMEMKINPSVVVLATILWMTEVVQDMNYPKKGVTFSFDISDYDQQTTSETVPLHIEKKETENSLESTLSSISVDTNSERPKYTNAIQVGNDAPFNVGKQVTSFMFTQREYNVSIPENSPAKTAVIPEERMGIVTSYSAGNLEIHYNIIGGDQEGFFKADQRQVGDFCFLTIRTRTGNMDVLNRERKDQYILEVHATGILRGKIVLLEADARVVVSILDTNDLNPLFYPTEYESLVPEDTPLYKSILRVSAEDADLGRNGEIYYSFSQPTDQFSIHPVSGVLMLTRPLSYERQAFHELNIVAQDRGMGQRPSLAKPSMAKVKLGVQQVNLHSPEIYINHLPEIMEPSATRIYAIVKVVDIDKGVHGEIRNLVIFDGDPSGHFRIKQAQENGSQNYEYIVEVRQVLDRKSAPQGYNLTLKATDKGIPPRSTYKSFPIHIVEFNENGPIFDHEIYEVDIPETAPINTPVIRLKATDSNQGKNVHVFLHIVGGNEGEEFHINPDTGMLYTSVILDAEEKSLYTLTVSAIDQGNSGTRKQSSAKVKISIIDANDNDPVFDTSGATVWVNENEPAGTSVTKVTARDRDSLDNAYISYSIANLNHVPFEIEHFSGIVRTTAVLDYESMKRDYVLRIRASDWGVPYRRQTEMQLRVSLKDVNDNRPQFEKTDCEGHLSRYTAIGLEIITLSAIDFDSGNIISYQIESGNEDGCFALESTSGVLSVSCDLSDVKVSEREINVTAMDGTHFSDVVRVLIHLVNSKRNSSPAWLLNSNTGVFRCHDTDVALRLTKMLALAQSNNMPGWQEEFAMMPSRYGENLHSPQFIEFPAEIRVNESAALGTIIVTIQAMDRDHGYNGELVFGISGGDQDSVFFLEPRTGELKVVGHLDRESEPEYSLNISVYDLGLPQKSSSRFLMVTVLDVNDNPPKFERSLASFRVSENASNATHLFQFNATDLDAEENGRVTYSMITPTEDFAVDGSSGVLYVSSLLDRERQEFYELTIRASDSGSEPLHDDTSVRVSVDDVNDNAPTFALPAHAVKVHEDLPRGSLVALVDAMDPDLGPGGQVRYSLEGGEGLFAVDALSGVVRTSGVLDFERRQVHSLTVRAADLGSPPLFTEAALVVEVVDVAENFHTPAFHDFVVTASVPENQPVGTLVTTVQAMDADTAEDDSRVGYFITGGDGLGLFSIDNEGNISKASFKSVINKPLSATATQPACPTDGDLSVEGNLPQPYRIIDFLTCLYF</sequence>
<keyword evidence="11" id="KW-1185">Reference proteome</keyword>
<feature type="domain" description="Cadherin" evidence="9">
    <location>
        <begin position="980"/>
        <end position="1082"/>
    </location>
</feature>
<comment type="caution">
    <text evidence="10">The sequence shown here is derived from an EMBL/GenBank/DDBJ whole genome shotgun (WGS) entry which is preliminary data.</text>
</comment>
<dbReference type="InterPro" id="IPR050971">
    <property type="entry name" value="Cadherin-domain_protein"/>
</dbReference>
<dbReference type="PANTHER" id="PTHR24025:SF28">
    <property type="entry name" value="PUTATIVE-RELATED"/>
    <property type="match status" value="1"/>
</dbReference>
<feature type="domain" description="Cadherin" evidence="9">
    <location>
        <begin position="1188"/>
        <end position="1245"/>
    </location>
</feature>
<evidence type="ECO:0000313" key="10">
    <source>
        <dbReference type="EMBL" id="KAJ8891564.1"/>
    </source>
</evidence>
<dbReference type="Proteomes" id="UP001159363">
    <property type="component" value="Chromosome 2"/>
</dbReference>
<feature type="domain" description="Cadherin" evidence="9">
    <location>
        <begin position="733"/>
        <end position="819"/>
    </location>
</feature>
<feature type="domain" description="Cadherin" evidence="9">
    <location>
        <begin position="284"/>
        <end position="391"/>
    </location>
</feature>
<dbReference type="PROSITE" id="PS50268">
    <property type="entry name" value="CADHERIN_2"/>
    <property type="match status" value="10"/>
</dbReference>
<evidence type="ECO:0000256" key="3">
    <source>
        <dbReference type="ARBA" id="ARBA00022737"/>
    </source>
</evidence>
<evidence type="ECO:0000256" key="2">
    <source>
        <dbReference type="ARBA" id="ARBA00022692"/>
    </source>
</evidence>
<dbReference type="InterPro" id="IPR002126">
    <property type="entry name" value="Cadherin-like_dom"/>
</dbReference>
<keyword evidence="4 8" id="KW-0106">Calcium</keyword>
<evidence type="ECO:0000256" key="4">
    <source>
        <dbReference type="ARBA" id="ARBA00022837"/>
    </source>
</evidence>
<proteinExistence type="predicted"/>
<keyword evidence="2" id="KW-0812">Transmembrane</keyword>
<dbReference type="PRINTS" id="PR00205">
    <property type="entry name" value="CADHERIN"/>
</dbReference>
<dbReference type="Gene3D" id="2.60.40.60">
    <property type="entry name" value="Cadherins"/>
    <property type="match status" value="10"/>
</dbReference>
<dbReference type="PANTHER" id="PTHR24025">
    <property type="entry name" value="DESMOGLEIN FAMILY MEMBER"/>
    <property type="match status" value="1"/>
</dbReference>
<dbReference type="InterPro" id="IPR015919">
    <property type="entry name" value="Cadherin-like_sf"/>
</dbReference>
<accession>A0ABQ9I5N7</accession>
<dbReference type="PROSITE" id="PS00232">
    <property type="entry name" value="CADHERIN_1"/>
    <property type="match status" value="4"/>
</dbReference>
<protein>
    <recommendedName>
        <fullName evidence="9">Cadherin domain-containing protein</fullName>
    </recommendedName>
</protein>
<feature type="domain" description="Cadherin" evidence="9">
    <location>
        <begin position="875"/>
        <end position="979"/>
    </location>
</feature>
<evidence type="ECO:0000313" key="11">
    <source>
        <dbReference type="Proteomes" id="UP001159363"/>
    </source>
</evidence>
<keyword evidence="7" id="KW-0472">Membrane</keyword>
<evidence type="ECO:0000256" key="5">
    <source>
        <dbReference type="ARBA" id="ARBA00022889"/>
    </source>
</evidence>
<organism evidence="10 11">
    <name type="scientific">Dryococelus australis</name>
    <dbReference type="NCBI Taxonomy" id="614101"/>
    <lineage>
        <taxon>Eukaryota</taxon>
        <taxon>Metazoa</taxon>
        <taxon>Ecdysozoa</taxon>
        <taxon>Arthropoda</taxon>
        <taxon>Hexapoda</taxon>
        <taxon>Insecta</taxon>
        <taxon>Pterygota</taxon>
        <taxon>Neoptera</taxon>
        <taxon>Polyneoptera</taxon>
        <taxon>Phasmatodea</taxon>
        <taxon>Verophasmatodea</taxon>
        <taxon>Anareolatae</taxon>
        <taxon>Phasmatidae</taxon>
        <taxon>Eurycanthinae</taxon>
        <taxon>Dryococelus</taxon>
    </lineage>
</organism>
<feature type="domain" description="Cadherin" evidence="9">
    <location>
        <begin position="620"/>
        <end position="717"/>
    </location>
</feature>
<dbReference type="SMART" id="SM00112">
    <property type="entry name" value="CA"/>
    <property type="match status" value="9"/>
</dbReference>
<keyword evidence="6" id="KW-1133">Transmembrane helix</keyword>
<evidence type="ECO:0000259" key="9">
    <source>
        <dbReference type="PROSITE" id="PS50268"/>
    </source>
</evidence>
<reference evidence="10 11" key="1">
    <citation type="submission" date="2023-02" db="EMBL/GenBank/DDBJ databases">
        <title>LHISI_Scaffold_Assembly.</title>
        <authorList>
            <person name="Stuart O.P."/>
            <person name="Cleave R."/>
            <person name="Magrath M.J.L."/>
            <person name="Mikheyev A.S."/>
        </authorList>
    </citation>
    <scope>NUCLEOTIDE SEQUENCE [LARGE SCALE GENOMIC DNA]</scope>
    <source>
        <strain evidence="10">Daus_M_001</strain>
        <tissue evidence="10">Leg muscle</tissue>
    </source>
</reference>
<dbReference type="Pfam" id="PF00028">
    <property type="entry name" value="Cadherin"/>
    <property type="match status" value="8"/>
</dbReference>
<name>A0ABQ9I5N7_9NEOP</name>
<feature type="domain" description="Cadherin" evidence="9">
    <location>
        <begin position="1083"/>
        <end position="1187"/>
    </location>
</feature>
<dbReference type="CDD" id="cd11304">
    <property type="entry name" value="Cadherin_repeat"/>
    <property type="match status" value="10"/>
</dbReference>
<feature type="domain" description="Cadherin" evidence="9">
    <location>
        <begin position="505"/>
        <end position="611"/>
    </location>
</feature>
<feature type="domain" description="Cadherin" evidence="9">
    <location>
        <begin position="163"/>
        <end position="283"/>
    </location>
</feature>
<evidence type="ECO:0000256" key="7">
    <source>
        <dbReference type="ARBA" id="ARBA00023136"/>
    </source>
</evidence>
<keyword evidence="5" id="KW-0130">Cell adhesion</keyword>
<dbReference type="SUPFAM" id="SSF49313">
    <property type="entry name" value="Cadherin-like"/>
    <property type="match status" value="10"/>
</dbReference>
<dbReference type="EMBL" id="JARBHB010000002">
    <property type="protein sequence ID" value="KAJ8891564.1"/>
    <property type="molecule type" value="Genomic_DNA"/>
</dbReference>
<evidence type="ECO:0000256" key="6">
    <source>
        <dbReference type="ARBA" id="ARBA00022989"/>
    </source>
</evidence>
<dbReference type="InterPro" id="IPR020894">
    <property type="entry name" value="Cadherin_CS"/>
</dbReference>